<dbReference type="AlphaFoldDB" id="A0A166BZD2"/>
<dbReference type="PROSITE" id="PS51130">
    <property type="entry name" value="PDXT_SNO_2"/>
    <property type="match status" value="1"/>
</dbReference>
<sequence>MLKIGILNLQGAVSEHYNITVKTIKKLNFDCEAVVVRYKEDLENCSGLIISGGESTVIGKLIVERGIDKVIHDKNIPIFGTCAGLVLMANDVDYNQAILKIIDMKVLRNAFGSQKNSFEEEIEILGSNFQGVFIRAPSILKVGKDVEVLSKIDDVIVGAKYGKNIALSFHPELTDDTRLHEYFIKNLFEE</sequence>
<evidence type="ECO:0000256" key="7">
    <source>
        <dbReference type="PIRSR" id="PIRSR005639-1"/>
    </source>
</evidence>
<feature type="active site" description="Charge relay system" evidence="6 7">
    <location>
        <position position="172"/>
    </location>
</feature>
<keyword evidence="10" id="KW-1185">Reference proteome</keyword>
<dbReference type="PIRSF" id="PIRSF005639">
    <property type="entry name" value="Glut_amidoT_SNO"/>
    <property type="match status" value="1"/>
</dbReference>
<feature type="active site" description="Charge relay system" evidence="6 7">
    <location>
        <position position="170"/>
    </location>
</feature>
<dbReference type="OrthoDB" id="26717at2157"/>
<comment type="catalytic activity">
    <reaction evidence="5 6">
        <text>L-glutamine + H2O = L-glutamate + NH4(+)</text>
        <dbReference type="Rhea" id="RHEA:15889"/>
        <dbReference type="ChEBI" id="CHEBI:15377"/>
        <dbReference type="ChEBI" id="CHEBI:28938"/>
        <dbReference type="ChEBI" id="CHEBI:29985"/>
        <dbReference type="ChEBI" id="CHEBI:58359"/>
        <dbReference type="EC" id="3.5.1.2"/>
    </reaction>
</comment>
<dbReference type="PATRIC" id="fig|49547.3.peg.2073"/>
<dbReference type="UniPathway" id="UPA00245"/>
<comment type="catalytic activity">
    <reaction evidence="6">
        <text>aldehydo-D-ribose 5-phosphate + D-glyceraldehyde 3-phosphate + L-glutamine = pyridoxal 5'-phosphate + L-glutamate + phosphate + 3 H2O + H(+)</text>
        <dbReference type="Rhea" id="RHEA:31507"/>
        <dbReference type="ChEBI" id="CHEBI:15377"/>
        <dbReference type="ChEBI" id="CHEBI:15378"/>
        <dbReference type="ChEBI" id="CHEBI:29985"/>
        <dbReference type="ChEBI" id="CHEBI:43474"/>
        <dbReference type="ChEBI" id="CHEBI:58273"/>
        <dbReference type="ChEBI" id="CHEBI:58359"/>
        <dbReference type="ChEBI" id="CHEBI:59776"/>
        <dbReference type="ChEBI" id="CHEBI:597326"/>
        <dbReference type="EC" id="4.3.3.6"/>
    </reaction>
</comment>
<proteinExistence type="inferred from homology"/>
<dbReference type="GO" id="GO:0006543">
    <property type="term" value="P:L-glutamine catabolic process"/>
    <property type="evidence" value="ECO:0007669"/>
    <property type="project" value="UniProtKB-UniRule"/>
</dbReference>
<dbReference type="InterPro" id="IPR002161">
    <property type="entry name" value="PdxT/SNO"/>
</dbReference>
<dbReference type="GO" id="GO:1903600">
    <property type="term" value="C:glutaminase complex"/>
    <property type="evidence" value="ECO:0007669"/>
    <property type="project" value="TreeGrafter"/>
</dbReference>
<comment type="similarity">
    <text evidence="6">Belongs to the glutaminase PdxT/SNO family.</text>
</comment>
<evidence type="ECO:0000313" key="9">
    <source>
        <dbReference type="EMBL" id="KZX10027.1"/>
    </source>
</evidence>
<keyword evidence="3 6" id="KW-0315">Glutamine amidotransferase</keyword>
<dbReference type="GO" id="GO:0036381">
    <property type="term" value="F:pyridoxal 5'-phosphate synthase (glutamine hydrolysing) activity"/>
    <property type="evidence" value="ECO:0007669"/>
    <property type="project" value="UniProtKB-UniRule"/>
</dbReference>
<dbReference type="HAMAP" id="MF_01615">
    <property type="entry name" value="PdxT"/>
    <property type="match status" value="1"/>
</dbReference>
<comment type="caution">
    <text evidence="9">The sequence shown here is derived from an EMBL/GenBank/DDBJ whole genome shotgun (WGS) entry which is preliminary data.</text>
</comment>
<organism evidence="9 10">
    <name type="scientific">Methanobrevibacter curvatus</name>
    <dbReference type="NCBI Taxonomy" id="49547"/>
    <lineage>
        <taxon>Archaea</taxon>
        <taxon>Methanobacteriati</taxon>
        <taxon>Methanobacteriota</taxon>
        <taxon>Methanomada group</taxon>
        <taxon>Methanobacteria</taxon>
        <taxon>Methanobacteriales</taxon>
        <taxon>Methanobacteriaceae</taxon>
        <taxon>Methanobrevibacter</taxon>
    </lineage>
</organism>
<dbReference type="GO" id="GO:0005829">
    <property type="term" value="C:cytosol"/>
    <property type="evidence" value="ECO:0007669"/>
    <property type="project" value="TreeGrafter"/>
</dbReference>
<comment type="function">
    <text evidence="6">Catalyzes the hydrolysis of glutamine to glutamate and ammonia as part of the biosynthesis of pyridoxal 5'-phosphate. The resulting ammonia molecule is channeled to the active site of PdxS.</text>
</comment>
<accession>A0A166BZD2</accession>
<evidence type="ECO:0000256" key="6">
    <source>
        <dbReference type="HAMAP-Rule" id="MF_01615"/>
    </source>
</evidence>
<feature type="binding site" evidence="6 8">
    <location>
        <begin position="53"/>
        <end position="55"/>
    </location>
    <ligand>
        <name>L-glutamine</name>
        <dbReference type="ChEBI" id="CHEBI:58359"/>
    </ligand>
</feature>
<name>A0A166BZD2_9EURY</name>
<dbReference type="GO" id="GO:0016740">
    <property type="term" value="F:transferase activity"/>
    <property type="evidence" value="ECO:0007669"/>
    <property type="project" value="UniProtKB-KW"/>
</dbReference>
<evidence type="ECO:0000256" key="3">
    <source>
        <dbReference type="ARBA" id="ARBA00022962"/>
    </source>
</evidence>
<evidence type="ECO:0000256" key="5">
    <source>
        <dbReference type="ARBA" id="ARBA00049534"/>
    </source>
</evidence>
<dbReference type="GO" id="GO:0004359">
    <property type="term" value="F:glutaminase activity"/>
    <property type="evidence" value="ECO:0007669"/>
    <property type="project" value="UniProtKB-UniRule"/>
</dbReference>
<dbReference type="GO" id="GO:0008614">
    <property type="term" value="P:pyridoxine metabolic process"/>
    <property type="evidence" value="ECO:0007669"/>
    <property type="project" value="TreeGrafter"/>
</dbReference>
<dbReference type="RefSeq" id="WP_067092790.1">
    <property type="nucleotide sequence ID" value="NZ_LWMV01000229.1"/>
</dbReference>
<keyword evidence="1 6" id="KW-0378">Hydrolase</keyword>
<dbReference type="PROSITE" id="PS51273">
    <property type="entry name" value="GATASE_TYPE_1"/>
    <property type="match status" value="1"/>
</dbReference>
<gene>
    <name evidence="6 9" type="primary">pdxT</name>
    <name evidence="9" type="ORF">MBCUR_19610</name>
</gene>
<dbReference type="GO" id="GO:0042823">
    <property type="term" value="P:pyridoxal phosphate biosynthetic process"/>
    <property type="evidence" value="ECO:0007669"/>
    <property type="project" value="UniProtKB-UniRule"/>
</dbReference>
<evidence type="ECO:0000256" key="1">
    <source>
        <dbReference type="ARBA" id="ARBA00022801"/>
    </source>
</evidence>
<feature type="binding site" evidence="6 8">
    <location>
        <begin position="134"/>
        <end position="135"/>
    </location>
    <ligand>
        <name>L-glutamine</name>
        <dbReference type="ChEBI" id="CHEBI:58359"/>
    </ligand>
</feature>
<dbReference type="NCBIfam" id="TIGR03800">
    <property type="entry name" value="PLP_synth_Pdx2"/>
    <property type="match status" value="1"/>
</dbReference>
<dbReference type="CDD" id="cd01749">
    <property type="entry name" value="GATase1_PB"/>
    <property type="match status" value="1"/>
</dbReference>
<dbReference type="SUPFAM" id="SSF52317">
    <property type="entry name" value="Class I glutamine amidotransferase-like"/>
    <property type="match status" value="1"/>
</dbReference>
<dbReference type="InterPro" id="IPR029062">
    <property type="entry name" value="Class_I_gatase-like"/>
</dbReference>
<dbReference type="STRING" id="49547.MBCUR_19610"/>
<dbReference type="Proteomes" id="UP000077245">
    <property type="component" value="Unassembled WGS sequence"/>
</dbReference>
<comment type="pathway">
    <text evidence="6">Cofactor biosynthesis; pyridoxal 5'-phosphate biosynthesis.</text>
</comment>
<dbReference type="EC" id="3.5.1.2" evidence="6"/>
<dbReference type="FunFam" id="3.40.50.880:FF:000010">
    <property type="entry name" value="uncharacterized protein LOC100176842 isoform X2"/>
    <property type="match status" value="1"/>
</dbReference>
<protein>
    <recommendedName>
        <fullName evidence="6">Pyridoxal 5'-phosphate synthase subunit PdxT</fullName>
        <ecNumber evidence="6">4.3.3.6</ecNumber>
    </recommendedName>
    <alternativeName>
        <fullName evidence="6">Pdx2</fullName>
    </alternativeName>
    <alternativeName>
        <fullName evidence="6">Pyridoxal 5'-phosphate synthase glutaminase subunit</fullName>
        <ecNumber evidence="6">3.5.1.2</ecNumber>
    </alternativeName>
</protein>
<evidence type="ECO:0000256" key="8">
    <source>
        <dbReference type="PIRSR" id="PIRSR005639-2"/>
    </source>
</evidence>
<feature type="binding site" evidence="6 8">
    <location>
        <position position="108"/>
    </location>
    <ligand>
        <name>L-glutamine</name>
        <dbReference type="ChEBI" id="CHEBI:58359"/>
    </ligand>
</feature>
<keyword evidence="4 6" id="KW-0456">Lyase</keyword>
<dbReference type="EC" id="4.3.3.6" evidence="6"/>
<comment type="subunit">
    <text evidence="6">In the presence of PdxS, forms a dodecamer of heterodimers. Only shows activity in the heterodimer.</text>
</comment>
<dbReference type="Pfam" id="PF01174">
    <property type="entry name" value="SNO"/>
    <property type="match status" value="1"/>
</dbReference>
<dbReference type="PANTHER" id="PTHR31559:SF0">
    <property type="entry name" value="PYRIDOXAL 5'-PHOSPHATE SYNTHASE SUBUNIT SNO1-RELATED"/>
    <property type="match status" value="1"/>
</dbReference>
<dbReference type="Gene3D" id="3.40.50.880">
    <property type="match status" value="1"/>
</dbReference>
<evidence type="ECO:0000256" key="4">
    <source>
        <dbReference type="ARBA" id="ARBA00023239"/>
    </source>
</evidence>
<feature type="active site" description="Nucleophile" evidence="6 7">
    <location>
        <position position="82"/>
    </location>
</feature>
<keyword evidence="2 6" id="KW-0663">Pyridoxal phosphate</keyword>
<evidence type="ECO:0000256" key="2">
    <source>
        <dbReference type="ARBA" id="ARBA00022898"/>
    </source>
</evidence>
<dbReference type="EMBL" id="LWMV01000229">
    <property type="protein sequence ID" value="KZX10027.1"/>
    <property type="molecule type" value="Genomic_DNA"/>
</dbReference>
<keyword evidence="9" id="KW-0808">Transferase</keyword>
<dbReference type="PANTHER" id="PTHR31559">
    <property type="entry name" value="PYRIDOXAL 5'-PHOSPHATE SYNTHASE SUBUNIT SNO"/>
    <property type="match status" value="1"/>
</dbReference>
<evidence type="ECO:0000313" key="10">
    <source>
        <dbReference type="Proteomes" id="UP000077245"/>
    </source>
</evidence>
<reference evidence="9 10" key="1">
    <citation type="submission" date="2016-04" db="EMBL/GenBank/DDBJ databases">
        <title>Genome sequence of Methanobrevibacter curvatus DSM 11111.</title>
        <authorList>
            <person name="Poehlein A."/>
            <person name="Seedorf H."/>
            <person name="Daniel R."/>
        </authorList>
    </citation>
    <scope>NUCLEOTIDE SEQUENCE [LARGE SCALE GENOMIC DNA]</scope>
    <source>
        <strain evidence="9 10">DSM 11111</strain>
    </source>
</reference>